<dbReference type="AlphaFoldDB" id="A0AAW2WCS4"/>
<sequence>MLKGMLTSGDKRLMPSLSREDLNRMLSLVLAKVGIVGGGCFTRRAFVRSSSRIFSNTWGCPKVKVGGQGRALAGGGG</sequence>
<reference evidence="1" key="1">
    <citation type="submission" date="2020-06" db="EMBL/GenBank/DDBJ databases">
        <authorList>
            <person name="Li T."/>
            <person name="Hu X."/>
            <person name="Zhang T."/>
            <person name="Song X."/>
            <person name="Zhang H."/>
            <person name="Dai N."/>
            <person name="Sheng W."/>
            <person name="Hou X."/>
            <person name="Wei L."/>
        </authorList>
    </citation>
    <scope>NUCLEOTIDE SEQUENCE</scope>
    <source>
        <strain evidence="1">KEN1</strain>
        <tissue evidence="1">Leaf</tissue>
    </source>
</reference>
<name>A0AAW2WCS4_9LAMI</name>
<proteinExistence type="predicted"/>
<dbReference type="EMBL" id="JACGWN010000008">
    <property type="protein sequence ID" value="KAL0439418.1"/>
    <property type="molecule type" value="Genomic_DNA"/>
</dbReference>
<organism evidence="1">
    <name type="scientific">Sesamum latifolium</name>
    <dbReference type="NCBI Taxonomy" id="2727402"/>
    <lineage>
        <taxon>Eukaryota</taxon>
        <taxon>Viridiplantae</taxon>
        <taxon>Streptophyta</taxon>
        <taxon>Embryophyta</taxon>
        <taxon>Tracheophyta</taxon>
        <taxon>Spermatophyta</taxon>
        <taxon>Magnoliopsida</taxon>
        <taxon>eudicotyledons</taxon>
        <taxon>Gunneridae</taxon>
        <taxon>Pentapetalae</taxon>
        <taxon>asterids</taxon>
        <taxon>lamiids</taxon>
        <taxon>Lamiales</taxon>
        <taxon>Pedaliaceae</taxon>
        <taxon>Sesamum</taxon>
    </lineage>
</organism>
<evidence type="ECO:0000313" key="1">
    <source>
        <dbReference type="EMBL" id="KAL0439418.1"/>
    </source>
</evidence>
<gene>
    <name evidence="1" type="ORF">Slati_2424800</name>
</gene>
<reference evidence="1" key="2">
    <citation type="journal article" date="2024" name="Plant">
        <title>Genomic evolution and insights into agronomic trait innovations of Sesamum species.</title>
        <authorList>
            <person name="Miao H."/>
            <person name="Wang L."/>
            <person name="Qu L."/>
            <person name="Liu H."/>
            <person name="Sun Y."/>
            <person name="Le M."/>
            <person name="Wang Q."/>
            <person name="Wei S."/>
            <person name="Zheng Y."/>
            <person name="Lin W."/>
            <person name="Duan Y."/>
            <person name="Cao H."/>
            <person name="Xiong S."/>
            <person name="Wang X."/>
            <person name="Wei L."/>
            <person name="Li C."/>
            <person name="Ma Q."/>
            <person name="Ju M."/>
            <person name="Zhao R."/>
            <person name="Li G."/>
            <person name="Mu C."/>
            <person name="Tian Q."/>
            <person name="Mei H."/>
            <person name="Zhang T."/>
            <person name="Gao T."/>
            <person name="Zhang H."/>
        </authorList>
    </citation>
    <scope>NUCLEOTIDE SEQUENCE</scope>
    <source>
        <strain evidence="1">KEN1</strain>
    </source>
</reference>
<protein>
    <submittedName>
        <fullName evidence="1">Uncharacterized protein</fullName>
    </submittedName>
</protein>
<comment type="caution">
    <text evidence="1">The sequence shown here is derived from an EMBL/GenBank/DDBJ whole genome shotgun (WGS) entry which is preliminary data.</text>
</comment>
<accession>A0AAW2WCS4</accession>